<evidence type="ECO:0000256" key="1">
    <source>
        <dbReference type="SAM" id="SignalP"/>
    </source>
</evidence>
<dbReference type="AlphaFoldDB" id="A0A840TMM4"/>
<gene>
    <name evidence="2" type="ORF">HNQ92_000923</name>
</gene>
<evidence type="ECO:0000313" key="3">
    <source>
        <dbReference type="Proteomes" id="UP000557307"/>
    </source>
</evidence>
<name>A0A840TMM4_9BACT</name>
<accession>A0A840TMM4</accession>
<dbReference type="RefSeq" id="WP_184171530.1">
    <property type="nucleotide sequence ID" value="NZ_JACHGF010000001.1"/>
</dbReference>
<evidence type="ECO:0000313" key="2">
    <source>
        <dbReference type="EMBL" id="MBB5282802.1"/>
    </source>
</evidence>
<feature type="chain" id="PRO_5032608104" evidence="1">
    <location>
        <begin position="22"/>
        <end position="223"/>
    </location>
</feature>
<dbReference type="EMBL" id="JACHGF010000001">
    <property type="protein sequence ID" value="MBB5282802.1"/>
    <property type="molecule type" value="Genomic_DNA"/>
</dbReference>
<proteinExistence type="predicted"/>
<feature type="signal peptide" evidence="1">
    <location>
        <begin position="1"/>
        <end position="21"/>
    </location>
</feature>
<comment type="caution">
    <text evidence="2">The sequence shown here is derived from an EMBL/GenBank/DDBJ whole genome shotgun (WGS) entry which is preliminary data.</text>
</comment>
<keyword evidence="3" id="KW-1185">Reference proteome</keyword>
<sequence>MKKHLLWGIVGSLCLALPVRAQFSQGTRYWGGTVSTRGTLGFGNDASGRKSRSGFHEVQPEIQFGKFTSATTMLGVGARYSINWNGTSIPTDEYKSRVNAQSVALLPYLRKYKSLNERWWLFLHTEAGAAYHWRINRTEYQGPGQEFKRSSWQYLIEIKPGVVCHFPRKGWAIEGYANILSLTAQYQPNDQGSRYFLFSSGFGTNVPSYLTLRIARYTNPKSN</sequence>
<protein>
    <submittedName>
        <fullName evidence="2">Uncharacterized protein</fullName>
    </submittedName>
</protein>
<organism evidence="2 3">
    <name type="scientific">Rhabdobacter roseus</name>
    <dbReference type="NCBI Taxonomy" id="1655419"/>
    <lineage>
        <taxon>Bacteria</taxon>
        <taxon>Pseudomonadati</taxon>
        <taxon>Bacteroidota</taxon>
        <taxon>Cytophagia</taxon>
        <taxon>Cytophagales</taxon>
        <taxon>Cytophagaceae</taxon>
        <taxon>Rhabdobacter</taxon>
    </lineage>
</organism>
<dbReference type="Proteomes" id="UP000557307">
    <property type="component" value="Unassembled WGS sequence"/>
</dbReference>
<reference evidence="2 3" key="1">
    <citation type="submission" date="2020-08" db="EMBL/GenBank/DDBJ databases">
        <title>Genomic Encyclopedia of Type Strains, Phase IV (KMG-IV): sequencing the most valuable type-strain genomes for metagenomic binning, comparative biology and taxonomic classification.</title>
        <authorList>
            <person name="Goeker M."/>
        </authorList>
    </citation>
    <scope>NUCLEOTIDE SEQUENCE [LARGE SCALE GENOMIC DNA]</scope>
    <source>
        <strain evidence="2 3">DSM 105074</strain>
    </source>
</reference>
<keyword evidence="1" id="KW-0732">Signal</keyword>